<protein>
    <submittedName>
        <fullName evidence="1">Uncharacterized protein</fullName>
    </submittedName>
</protein>
<dbReference type="AlphaFoldDB" id="A0AAV7S133"/>
<organism evidence="1 2">
    <name type="scientific">Pleurodeles waltl</name>
    <name type="common">Iberian ribbed newt</name>
    <dbReference type="NCBI Taxonomy" id="8319"/>
    <lineage>
        <taxon>Eukaryota</taxon>
        <taxon>Metazoa</taxon>
        <taxon>Chordata</taxon>
        <taxon>Craniata</taxon>
        <taxon>Vertebrata</taxon>
        <taxon>Euteleostomi</taxon>
        <taxon>Amphibia</taxon>
        <taxon>Batrachia</taxon>
        <taxon>Caudata</taxon>
        <taxon>Salamandroidea</taxon>
        <taxon>Salamandridae</taxon>
        <taxon>Pleurodelinae</taxon>
        <taxon>Pleurodeles</taxon>
    </lineage>
</organism>
<accession>A0AAV7S133</accession>
<dbReference type="Proteomes" id="UP001066276">
    <property type="component" value="Chromosome 5"/>
</dbReference>
<evidence type="ECO:0000313" key="1">
    <source>
        <dbReference type="EMBL" id="KAJ1157657.1"/>
    </source>
</evidence>
<dbReference type="EMBL" id="JANPWB010000009">
    <property type="protein sequence ID" value="KAJ1157657.1"/>
    <property type="molecule type" value="Genomic_DNA"/>
</dbReference>
<dbReference type="PANTHER" id="PTHR11505">
    <property type="entry name" value="L1 TRANSPOSABLE ELEMENT-RELATED"/>
    <property type="match status" value="1"/>
</dbReference>
<sequence>MESHVEGMLIQLLGRDTFSSQLVVERAHRVLQVRPLPSAPPRPIIARILNYGDRDAALRRACELKSLTHEGAAVSQYPDFTQQVQDARRQCIPGERQLREMRLEYRMLYPSRL</sequence>
<gene>
    <name evidence="1" type="ORF">NDU88_010361</name>
</gene>
<evidence type="ECO:0000313" key="2">
    <source>
        <dbReference type="Proteomes" id="UP001066276"/>
    </source>
</evidence>
<reference evidence="1" key="1">
    <citation type="journal article" date="2022" name="bioRxiv">
        <title>Sequencing and chromosome-scale assembly of the giantPleurodeles waltlgenome.</title>
        <authorList>
            <person name="Brown T."/>
            <person name="Elewa A."/>
            <person name="Iarovenko S."/>
            <person name="Subramanian E."/>
            <person name="Araus A.J."/>
            <person name="Petzold A."/>
            <person name="Susuki M."/>
            <person name="Suzuki K.-i.T."/>
            <person name="Hayashi T."/>
            <person name="Toyoda A."/>
            <person name="Oliveira C."/>
            <person name="Osipova E."/>
            <person name="Leigh N.D."/>
            <person name="Simon A."/>
            <person name="Yun M.H."/>
        </authorList>
    </citation>
    <scope>NUCLEOTIDE SEQUENCE</scope>
    <source>
        <strain evidence="1">20211129_DDA</strain>
        <tissue evidence="1">Liver</tissue>
    </source>
</reference>
<proteinExistence type="predicted"/>
<name>A0AAV7S133_PLEWA</name>
<dbReference type="InterPro" id="IPR004244">
    <property type="entry name" value="Transposase_22"/>
</dbReference>
<keyword evidence="2" id="KW-1185">Reference proteome</keyword>
<comment type="caution">
    <text evidence="1">The sequence shown here is derived from an EMBL/GenBank/DDBJ whole genome shotgun (WGS) entry which is preliminary data.</text>
</comment>
<dbReference type="Gene3D" id="3.30.70.1820">
    <property type="entry name" value="L1 transposable element, RRM domain"/>
    <property type="match status" value="1"/>
</dbReference>